<protein>
    <submittedName>
        <fullName evidence="2">Uncharacterized protein</fullName>
    </submittedName>
</protein>
<accession>A0A345NPL3</accession>
<dbReference type="RefSeq" id="WP_114928930.1">
    <property type="nucleotide sequence ID" value="NZ_CP031229.1"/>
</dbReference>
<evidence type="ECO:0000313" key="3">
    <source>
        <dbReference type="Proteomes" id="UP000253790"/>
    </source>
</evidence>
<dbReference type="KEGG" id="orn:DV701_13345"/>
<feature type="transmembrane region" description="Helical" evidence="1">
    <location>
        <begin position="51"/>
        <end position="75"/>
    </location>
</feature>
<sequence length="134" mass="13683">MSRGDRPARGWAPRGAVVFAVFALVALAGPAVVAAWSVMQDLSTTGEKFDGLGTAIGALGLVLCVIVAAPLASFLRRGGKATFWTGTVVWVVFVLFLLNLGFSTLLTGAAAWVFLAAAVIAAVVAGVRARPVVG</sequence>
<gene>
    <name evidence="2" type="ORF">DV701_13345</name>
</gene>
<dbReference type="EMBL" id="CP031229">
    <property type="protein sequence ID" value="AXH96971.1"/>
    <property type="molecule type" value="Genomic_DNA"/>
</dbReference>
<keyword evidence="1" id="KW-0472">Membrane</keyword>
<dbReference type="Proteomes" id="UP000253790">
    <property type="component" value="Chromosome"/>
</dbReference>
<dbReference type="AlphaFoldDB" id="A0A345NPL3"/>
<name>A0A345NPL3_9MICO</name>
<evidence type="ECO:0000256" key="1">
    <source>
        <dbReference type="SAM" id="Phobius"/>
    </source>
</evidence>
<keyword evidence="1" id="KW-0812">Transmembrane</keyword>
<proteinExistence type="predicted"/>
<feature type="transmembrane region" description="Helical" evidence="1">
    <location>
        <begin position="82"/>
        <end position="103"/>
    </location>
</feature>
<reference evidence="2 3" key="1">
    <citation type="submission" date="2018-07" db="EMBL/GenBank/DDBJ databases">
        <title>Complete genome sequencing of Ornithinimicrobium sp. AMA3305.</title>
        <authorList>
            <person name="Bae J.-W."/>
        </authorList>
    </citation>
    <scope>NUCLEOTIDE SEQUENCE [LARGE SCALE GENOMIC DNA]</scope>
    <source>
        <strain evidence="2 3">AMA3305</strain>
    </source>
</reference>
<keyword evidence="3" id="KW-1185">Reference proteome</keyword>
<evidence type="ECO:0000313" key="2">
    <source>
        <dbReference type="EMBL" id="AXH96971.1"/>
    </source>
</evidence>
<feature type="transmembrane region" description="Helical" evidence="1">
    <location>
        <begin position="109"/>
        <end position="127"/>
    </location>
</feature>
<keyword evidence="1" id="KW-1133">Transmembrane helix</keyword>
<organism evidence="2 3">
    <name type="scientific">Ornithinimicrobium avium</name>
    <dbReference type="NCBI Taxonomy" id="2283195"/>
    <lineage>
        <taxon>Bacteria</taxon>
        <taxon>Bacillati</taxon>
        <taxon>Actinomycetota</taxon>
        <taxon>Actinomycetes</taxon>
        <taxon>Micrococcales</taxon>
        <taxon>Ornithinimicrobiaceae</taxon>
        <taxon>Ornithinimicrobium</taxon>
    </lineage>
</organism>